<dbReference type="SUPFAM" id="SSF52743">
    <property type="entry name" value="Subtilisin-like"/>
    <property type="match status" value="1"/>
</dbReference>
<name>A0A1H9ICN9_9EURY</name>
<evidence type="ECO:0000256" key="1">
    <source>
        <dbReference type="ARBA" id="ARBA00011073"/>
    </source>
</evidence>
<dbReference type="GO" id="GO:0004180">
    <property type="term" value="F:carboxypeptidase activity"/>
    <property type="evidence" value="ECO:0007669"/>
    <property type="project" value="UniProtKB-KW"/>
</dbReference>
<feature type="domain" description="Peptidase S8/S53" evidence="8">
    <location>
        <begin position="196"/>
        <end position="495"/>
    </location>
</feature>
<dbReference type="STRING" id="1186196.SAMN04489841_2187"/>
<keyword evidence="2 6" id="KW-0645">Protease</keyword>
<evidence type="ECO:0000256" key="2">
    <source>
        <dbReference type="ARBA" id="ARBA00022670"/>
    </source>
</evidence>
<dbReference type="GO" id="GO:0006508">
    <property type="term" value="P:proteolysis"/>
    <property type="evidence" value="ECO:0007669"/>
    <property type="project" value="UniProtKB-KW"/>
</dbReference>
<dbReference type="InterPro" id="IPR022398">
    <property type="entry name" value="Peptidase_S8_His-AS"/>
</dbReference>
<keyword evidence="3 6" id="KW-0378">Hydrolase</keyword>
<dbReference type="GO" id="GO:0004252">
    <property type="term" value="F:serine-type endopeptidase activity"/>
    <property type="evidence" value="ECO:0007669"/>
    <property type="project" value="UniProtKB-UniRule"/>
</dbReference>
<evidence type="ECO:0000256" key="7">
    <source>
        <dbReference type="RuleBase" id="RU003355"/>
    </source>
</evidence>
<protein>
    <submittedName>
        <fullName evidence="9">Carboxypeptidase regulatory-like domain-containing protein</fullName>
    </submittedName>
</protein>
<dbReference type="InterPro" id="IPR036852">
    <property type="entry name" value="Peptidase_S8/S53_dom_sf"/>
</dbReference>
<gene>
    <name evidence="9" type="ORF">SAMN04489841_2187</name>
</gene>
<dbReference type="Gene3D" id="2.60.40.1120">
    <property type="entry name" value="Carboxypeptidase-like, regulatory domain"/>
    <property type="match status" value="3"/>
</dbReference>
<accession>A0A1H9ICN9</accession>
<dbReference type="PROSITE" id="PS00138">
    <property type="entry name" value="SUBTILASE_SER"/>
    <property type="match status" value="1"/>
</dbReference>
<feature type="active site" description="Charge relay system" evidence="5 6">
    <location>
        <position position="423"/>
    </location>
</feature>
<dbReference type="PROSITE" id="PS00137">
    <property type="entry name" value="SUBTILASE_HIS"/>
    <property type="match status" value="1"/>
</dbReference>
<reference evidence="10" key="1">
    <citation type="submission" date="2016-10" db="EMBL/GenBank/DDBJ databases">
        <authorList>
            <person name="Varghese N."/>
            <person name="Submissions S."/>
        </authorList>
    </citation>
    <scope>NUCLEOTIDE SEQUENCE [LARGE SCALE GENOMIC DNA]</scope>
    <source>
        <strain evidence="10">DSM 25055</strain>
    </source>
</reference>
<keyword evidence="10" id="KW-1185">Reference proteome</keyword>
<dbReference type="InterPro" id="IPR000209">
    <property type="entry name" value="Peptidase_S8/S53_dom"/>
</dbReference>
<organism evidence="9 10">
    <name type="scientific">Natrinema salaciae</name>
    <dbReference type="NCBI Taxonomy" id="1186196"/>
    <lineage>
        <taxon>Archaea</taxon>
        <taxon>Methanobacteriati</taxon>
        <taxon>Methanobacteriota</taxon>
        <taxon>Stenosarchaea group</taxon>
        <taxon>Halobacteria</taxon>
        <taxon>Halobacteriales</taxon>
        <taxon>Natrialbaceae</taxon>
        <taxon>Natrinema</taxon>
    </lineage>
</organism>
<feature type="active site" description="Charge relay system" evidence="5 6">
    <location>
        <position position="205"/>
    </location>
</feature>
<keyword evidence="4 6" id="KW-0720">Serine protease</keyword>
<dbReference type="InterPro" id="IPR008969">
    <property type="entry name" value="CarboxyPept-like_regulatory"/>
</dbReference>
<evidence type="ECO:0000256" key="6">
    <source>
        <dbReference type="PROSITE-ProRule" id="PRU01240"/>
    </source>
</evidence>
<dbReference type="InterPro" id="IPR023828">
    <property type="entry name" value="Peptidase_S8_Ser-AS"/>
</dbReference>
<dbReference type="PROSITE" id="PS00136">
    <property type="entry name" value="SUBTILASE_ASP"/>
    <property type="match status" value="1"/>
</dbReference>
<evidence type="ECO:0000313" key="9">
    <source>
        <dbReference type="EMBL" id="SEQ72343.1"/>
    </source>
</evidence>
<dbReference type="PROSITE" id="PS51892">
    <property type="entry name" value="SUBTILASE"/>
    <property type="match status" value="1"/>
</dbReference>
<dbReference type="SUPFAM" id="SSF49464">
    <property type="entry name" value="Carboxypeptidase regulatory domain-like"/>
    <property type="match status" value="2"/>
</dbReference>
<proteinExistence type="inferred from homology"/>
<dbReference type="InterPro" id="IPR015500">
    <property type="entry name" value="Peptidase_S8_subtilisin-rel"/>
</dbReference>
<evidence type="ECO:0000313" key="10">
    <source>
        <dbReference type="Proteomes" id="UP000199114"/>
    </source>
</evidence>
<keyword evidence="9" id="KW-0121">Carboxypeptidase</keyword>
<dbReference type="EMBL" id="FOFD01000003">
    <property type="protein sequence ID" value="SEQ72343.1"/>
    <property type="molecule type" value="Genomic_DNA"/>
</dbReference>
<evidence type="ECO:0000259" key="8">
    <source>
        <dbReference type="Pfam" id="PF00082"/>
    </source>
</evidence>
<dbReference type="Pfam" id="PF00082">
    <property type="entry name" value="Peptidase_S8"/>
    <property type="match status" value="1"/>
</dbReference>
<comment type="similarity">
    <text evidence="1 6 7">Belongs to the peptidase S8 family.</text>
</comment>
<dbReference type="PRINTS" id="PR00723">
    <property type="entry name" value="SUBTILISIN"/>
</dbReference>
<feature type="active site" description="Charge relay system" evidence="5 6">
    <location>
        <position position="245"/>
    </location>
</feature>
<dbReference type="Gene3D" id="3.40.50.200">
    <property type="entry name" value="Peptidase S8/S53 domain"/>
    <property type="match status" value="1"/>
</dbReference>
<evidence type="ECO:0000256" key="4">
    <source>
        <dbReference type="ARBA" id="ARBA00022825"/>
    </source>
</evidence>
<dbReference type="InterPro" id="IPR023827">
    <property type="entry name" value="Peptidase_S8_Asp-AS"/>
</dbReference>
<dbReference type="Pfam" id="PF13620">
    <property type="entry name" value="CarboxypepD_reg"/>
    <property type="match status" value="2"/>
</dbReference>
<dbReference type="OrthoDB" id="27270at2157"/>
<dbReference type="Proteomes" id="UP000199114">
    <property type="component" value="Unassembled WGS sequence"/>
</dbReference>
<evidence type="ECO:0000256" key="5">
    <source>
        <dbReference type="PIRSR" id="PIRSR615500-1"/>
    </source>
</evidence>
<dbReference type="InterPro" id="IPR050131">
    <property type="entry name" value="Peptidase_S8_subtilisin-like"/>
</dbReference>
<sequence length="1312" mass="137706">MTYGDSRTTVFVVLVSLLLVTSPVAVATGGLTGANTGTEGETVTISDVQTQSGEDVQIESELEQSAASTDTVEVFVRMDAEVSQFATATDAESAAALKREATATQRTIETYAEGVAGVEIVTEFWLTNAVLVEVDTTQVDLEELARIDGVTELHPNYEVELVEPDVNSGSTNGSTVTYGLDQVNAPEVWEDFDATGEGVSVAVVDTGLAASHEQFAGRDEIQDNWAEFDFDGSEIESEPYDRNGHGTHVAGTILGGSADGQRIGVAPDAELIPINVFPGMPDRQSTTLAAIVAGMQEAVEQDADVANFSLGGGGFAAIYVDVIRNAQKAGTLVVSSAGNDGPGSEGTPANVYDSLAIGATDANEQIAEFSTGATVNTDEDWGPIAPDDWPESYATPDVSAPGVDVRSSYLGGNDTYAELSGTSMAAPHTSGVAALLAAQGVEDPYEMKSLLEETATKPAPDRISKQVAADAAEVSDAQYENLFADDERDVRYGYGIVDAYAASAALANESRIDGTVVDSDGEPIADRSDRVPDGSGPTVTIDDADRTQYAADGSFEFDVTEGQHEVTVSGAFGYEETTETIDASEPVEQDIVLAEQFELELVRGQPRELEVGSTAEVAVDVAHVDELTVELANESTVDESNVTVDLAGIESDVLGDTVAFDEPLTATPAVLEVTVDGANTAGETIALEHTFTGSDGTTETVTTGPTTVVTEVTETDPLRIVETDIVEEALASEQIAPGEVVVKNTDDDVTQTGTVIWKTPIGDFSSDEYELEPGETATYNRTLSFGDGTPAPWSYIADTGETVDHRFVLVNETLTQIQEERFSTEIVGGELNGTVTDADTGEPLPGIEVTATNGDTQLSAVTNSSGAYSIIVDAPGEWTVTADAASYGPASATVQFNDDLEPVERDLAVGSDPTFELSMEGGKTYSVGLPGPVDGGTVGDVVPEETNATVLMYNETTNRWVQPSPDDELEPLDALLVTPFEDTTVTVEFAGTPGTGDGVTEPRDIEKGWNFVAPAAYDDPEAAFEHDSDATLGVFRMQREPGSKMVPESGFAGVGIFEKTTNAVNPFTGYFVYASADGQLETNVDEGTTLDSAYEDLGIDAERRTGTVERRVDGAPVAGATVHVTGTAVSATTGADGTFTLPPLPTDVEQEAIVTADGFENKTVSLGENDTVELEAKTFFEVTDITVNETTLSVGEQYTVEYELQNEGTERASQIVEVEFGPGLENGTRARLSDDVVAINSTVVELAPGATTTIEIQSEVIDEQVTGDSQIGVFTPDDSEIVNVTVTDENGTASEAAIGASDRSASLTPIAA</sequence>
<dbReference type="PANTHER" id="PTHR43806:SF11">
    <property type="entry name" value="CEREVISIN-RELATED"/>
    <property type="match status" value="1"/>
</dbReference>
<evidence type="ECO:0000256" key="3">
    <source>
        <dbReference type="ARBA" id="ARBA00022801"/>
    </source>
</evidence>
<dbReference type="PANTHER" id="PTHR43806">
    <property type="entry name" value="PEPTIDASE S8"/>
    <property type="match status" value="1"/>
</dbReference>